<keyword evidence="1" id="KW-0812">Transmembrane</keyword>
<feature type="transmembrane region" description="Helical" evidence="1">
    <location>
        <begin position="283"/>
        <end position="307"/>
    </location>
</feature>
<dbReference type="EMBL" id="JAGTUU010000010">
    <property type="protein sequence ID" value="MBS0126535.1"/>
    <property type="molecule type" value="Genomic_DNA"/>
</dbReference>
<evidence type="ECO:0000256" key="1">
    <source>
        <dbReference type="SAM" id="Phobius"/>
    </source>
</evidence>
<keyword evidence="3" id="KW-1185">Reference proteome</keyword>
<comment type="caution">
    <text evidence="2">The sequence shown here is derived from an EMBL/GenBank/DDBJ whole genome shotgun (WGS) entry which is preliminary data.</text>
</comment>
<evidence type="ECO:0000313" key="3">
    <source>
        <dbReference type="Proteomes" id="UP000681356"/>
    </source>
</evidence>
<organism evidence="2 3">
    <name type="scientific">Thetidibacter halocola</name>
    <dbReference type="NCBI Taxonomy" id="2827239"/>
    <lineage>
        <taxon>Bacteria</taxon>
        <taxon>Pseudomonadati</taxon>
        <taxon>Pseudomonadota</taxon>
        <taxon>Alphaproteobacteria</taxon>
        <taxon>Rhodobacterales</taxon>
        <taxon>Roseobacteraceae</taxon>
        <taxon>Thetidibacter</taxon>
    </lineage>
</organism>
<accession>A0A8J7WF71</accession>
<evidence type="ECO:0000313" key="2">
    <source>
        <dbReference type="EMBL" id="MBS0126535.1"/>
    </source>
</evidence>
<dbReference type="AlphaFoldDB" id="A0A8J7WF71"/>
<dbReference type="Gene3D" id="6.10.340.10">
    <property type="match status" value="1"/>
</dbReference>
<dbReference type="Gene3D" id="3.30.450.20">
    <property type="entry name" value="PAS domain"/>
    <property type="match status" value="1"/>
</dbReference>
<keyword evidence="1" id="KW-0472">Membrane</keyword>
<name>A0A8J7WF71_9RHOB</name>
<sequence length="355" mass="37541">MARAVYGFVVFTLVVVAVLASLLVSNRMNRLTDAALDSAVRVRTEAAAQTLARTLHSDWGDLKQLADMVGTYPENAIGALMVGLRGDGARISWVGFADTSGIVRVASDGLLEGQDVSARPWFRNGLQGGFAGDVHEAALLADLLPAPPDGSPIRFIDLALPVRNKAGDVTGVLGMHIDATWMQTLMTETASALHLSLFLVSANGALSLATDGADPTSANLWVLRAAQVGVANAGRETWPDGREYFSSLVPGVTYRDLPHFGWRLVGRLEGSSFSVALEGALNAVGLIAAAAIALMTASTALFVHLFIRPIERLARTATRIADGVDDFPPEGGNTREMANLSAALVRLQEQRDGQA</sequence>
<proteinExistence type="predicted"/>
<keyword evidence="1" id="KW-1133">Transmembrane helix</keyword>
<feature type="transmembrane region" description="Helical" evidence="1">
    <location>
        <begin position="6"/>
        <end position="24"/>
    </location>
</feature>
<dbReference type="Proteomes" id="UP000681356">
    <property type="component" value="Unassembled WGS sequence"/>
</dbReference>
<gene>
    <name evidence="2" type="ORF">KB874_20860</name>
</gene>
<protein>
    <submittedName>
        <fullName evidence="2">Cache and HAMP domain-containing protein</fullName>
    </submittedName>
</protein>
<reference evidence="2" key="1">
    <citation type="submission" date="2021-04" db="EMBL/GenBank/DDBJ databases">
        <authorList>
            <person name="Yoon J."/>
        </authorList>
    </citation>
    <scope>NUCLEOTIDE SEQUENCE</scope>
    <source>
        <strain evidence="2">KMU-90</strain>
    </source>
</reference>